<sequence length="373" mass="39240">MMRHVAANALTLVIVGLVVLFGLITWGQSQFRAAGPLTAPVDFVVDRGETFASVSDKLMSQGVVRNATILRIGARYAHLDGGLKFGEYQIPAGASMEDVLKLLNTGGNVVRQIVVPEGLTSAQVVAMINAREDLVGDVTTVPPEGMLAPAGYDVQRGDDRNALLGRMQAEQERILAAAWDSRAPNLPLKSPEELLTLASIVEKETGVPTERARVASVFVNRLNRGMRLQTDPTVIYGITGGAAPLGRGLRASELSAPTPYNTYVVTGLPPTPIANPGATAINAAAHPEATDDIFFVADGTGGHVFARTLDEHNRNVATWRRIEAQRIAEERAAAVAAENAAPEADPADAGTPDGGASPEGAPGEVNGPMPRQP</sequence>
<evidence type="ECO:0000256" key="3">
    <source>
        <dbReference type="ARBA" id="ARBA00022989"/>
    </source>
</evidence>
<dbReference type="HAMAP" id="MF_02065">
    <property type="entry name" value="MltG"/>
    <property type="match status" value="1"/>
</dbReference>
<accession>A0A840SSF9</accession>
<dbReference type="NCBIfam" id="TIGR00247">
    <property type="entry name" value="endolytic transglycosylase MltG"/>
    <property type="match status" value="1"/>
</dbReference>
<dbReference type="AlphaFoldDB" id="A0A840SSF9"/>
<evidence type="ECO:0000256" key="2">
    <source>
        <dbReference type="ARBA" id="ARBA00022692"/>
    </source>
</evidence>
<dbReference type="GO" id="GO:0071555">
    <property type="term" value="P:cell wall organization"/>
    <property type="evidence" value="ECO:0007669"/>
    <property type="project" value="UniProtKB-KW"/>
</dbReference>
<keyword evidence="3 7" id="KW-1133">Transmembrane helix</keyword>
<dbReference type="InterPro" id="IPR003770">
    <property type="entry name" value="MLTG-like"/>
</dbReference>
<evidence type="ECO:0000256" key="5">
    <source>
        <dbReference type="ARBA" id="ARBA00023239"/>
    </source>
</evidence>
<keyword evidence="1 7" id="KW-1003">Cell membrane</keyword>
<keyword evidence="7" id="KW-0997">Cell inner membrane</keyword>
<dbReference type="Gene3D" id="3.30.1490.480">
    <property type="entry name" value="Endolytic murein transglycosylase"/>
    <property type="match status" value="1"/>
</dbReference>
<dbReference type="PANTHER" id="PTHR30518:SF2">
    <property type="entry name" value="ENDOLYTIC MUREIN TRANSGLYCOSYLASE"/>
    <property type="match status" value="1"/>
</dbReference>
<evidence type="ECO:0000313" key="10">
    <source>
        <dbReference type="Proteomes" id="UP000549457"/>
    </source>
</evidence>
<comment type="catalytic activity">
    <reaction evidence="7">
        <text>a peptidoglycan chain = a peptidoglycan chain with N-acetyl-1,6-anhydromuramyl-[peptide] at the reducing end + a peptidoglycan chain with N-acetylglucosamine at the non-reducing end.</text>
        <dbReference type="EC" id="4.2.2.29"/>
    </reaction>
</comment>
<evidence type="ECO:0000256" key="6">
    <source>
        <dbReference type="ARBA" id="ARBA00023316"/>
    </source>
</evidence>
<dbReference type="EC" id="4.2.2.29" evidence="7"/>
<feature type="compositionally biased region" description="Low complexity" evidence="8">
    <location>
        <begin position="333"/>
        <end position="356"/>
    </location>
</feature>
<dbReference type="GO" id="GO:0008932">
    <property type="term" value="F:lytic endotransglycosylase activity"/>
    <property type="evidence" value="ECO:0007669"/>
    <property type="project" value="UniProtKB-UniRule"/>
</dbReference>
<dbReference type="PANTHER" id="PTHR30518">
    <property type="entry name" value="ENDOLYTIC MUREIN TRANSGLYCOSYLASE"/>
    <property type="match status" value="1"/>
</dbReference>
<keyword evidence="5 7" id="KW-0456">Lyase</keyword>
<comment type="similarity">
    <text evidence="7">Belongs to the transglycosylase MltG family.</text>
</comment>
<keyword evidence="6 7" id="KW-0961">Cell wall biogenesis/degradation</keyword>
<dbReference type="Pfam" id="PF02618">
    <property type="entry name" value="YceG"/>
    <property type="match status" value="1"/>
</dbReference>
<dbReference type="Proteomes" id="UP000549457">
    <property type="component" value="Unassembled WGS sequence"/>
</dbReference>
<keyword evidence="10" id="KW-1185">Reference proteome</keyword>
<dbReference type="RefSeq" id="WP_184152300.1">
    <property type="nucleotide sequence ID" value="NZ_JACHFM010000003.1"/>
</dbReference>
<proteinExistence type="inferred from homology"/>
<dbReference type="Gene3D" id="3.30.160.60">
    <property type="entry name" value="Classic Zinc Finger"/>
    <property type="match status" value="1"/>
</dbReference>
<evidence type="ECO:0000313" key="9">
    <source>
        <dbReference type="EMBL" id="MBB5223475.1"/>
    </source>
</evidence>
<evidence type="ECO:0000256" key="8">
    <source>
        <dbReference type="SAM" id="MobiDB-lite"/>
    </source>
</evidence>
<protein>
    <recommendedName>
        <fullName evidence="7">Endolytic murein transglycosylase</fullName>
        <ecNumber evidence="7">4.2.2.29</ecNumber>
    </recommendedName>
    <alternativeName>
        <fullName evidence="7">Peptidoglycan lytic transglycosylase</fullName>
    </alternativeName>
    <alternativeName>
        <fullName evidence="7">Peptidoglycan polymerization terminase</fullName>
    </alternativeName>
</protein>
<dbReference type="GO" id="GO:0009252">
    <property type="term" value="P:peptidoglycan biosynthetic process"/>
    <property type="evidence" value="ECO:0007669"/>
    <property type="project" value="UniProtKB-UniRule"/>
</dbReference>
<evidence type="ECO:0000256" key="7">
    <source>
        <dbReference type="HAMAP-Rule" id="MF_02065"/>
    </source>
</evidence>
<keyword evidence="4 7" id="KW-0472">Membrane</keyword>
<organism evidence="9 10">
    <name type="scientific">Amaricoccus macauensis</name>
    <dbReference type="NCBI Taxonomy" id="57001"/>
    <lineage>
        <taxon>Bacteria</taxon>
        <taxon>Pseudomonadati</taxon>
        <taxon>Pseudomonadota</taxon>
        <taxon>Alphaproteobacteria</taxon>
        <taxon>Rhodobacterales</taxon>
        <taxon>Paracoccaceae</taxon>
        <taxon>Amaricoccus</taxon>
    </lineage>
</organism>
<feature type="site" description="Important for catalytic activity" evidence="7">
    <location>
        <position position="204"/>
    </location>
</feature>
<comment type="function">
    <text evidence="7">Functions as a peptidoglycan terminase that cleaves nascent peptidoglycan strands endolytically to terminate their elongation.</text>
</comment>
<feature type="region of interest" description="Disordered" evidence="8">
    <location>
        <begin position="332"/>
        <end position="373"/>
    </location>
</feature>
<evidence type="ECO:0000256" key="1">
    <source>
        <dbReference type="ARBA" id="ARBA00022475"/>
    </source>
</evidence>
<name>A0A840SSF9_9RHOB</name>
<gene>
    <name evidence="7" type="primary">mltG</name>
    <name evidence="9" type="ORF">HNP73_003422</name>
</gene>
<dbReference type="EMBL" id="JACHFM010000003">
    <property type="protein sequence ID" value="MBB5223475.1"/>
    <property type="molecule type" value="Genomic_DNA"/>
</dbReference>
<dbReference type="CDD" id="cd08010">
    <property type="entry name" value="MltG_like"/>
    <property type="match status" value="1"/>
</dbReference>
<reference evidence="9 10" key="1">
    <citation type="submission" date="2020-08" db="EMBL/GenBank/DDBJ databases">
        <title>Genomic Encyclopedia of Type Strains, Phase IV (KMG-IV): sequencing the most valuable type-strain genomes for metagenomic binning, comparative biology and taxonomic classification.</title>
        <authorList>
            <person name="Goeker M."/>
        </authorList>
    </citation>
    <scope>NUCLEOTIDE SEQUENCE [LARGE SCALE GENOMIC DNA]</scope>
    <source>
        <strain evidence="9 10">DSM 101730</strain>
    </source>
</reference>
<comment type="caution">
    <text evidence="9">The sequence shown here is derived from an EMBL/GenBank/DDBJ whole genome shotgun (WGS) entry which is preliminary data.</text>
</comment>
<dbReference type="GO" id="GO:0005886">
    <property type="term" value="C:plasma membrane"/>
    <property type="evidence" value="ECO:0007669"/>
    <property type="project" value="UniProtKB-UniRule"/>
</dbReference>
<evidence type="ECO:0000256" key="4">
    <source>
        <dbReference type="ARBA" id="ARBA00023136"/>
    </source>
</evidence>
<keyword evidence="2 7" id="KW-0812">Transmembrane</keyword>